<comment type="caution">
    <text evidence="1">The sequence shown here is derived from an EMBL/GenBank/DDBJ whole genome shotgun (WGS) entry which is preliminary data.</text>
</comment>
<proteinExistence type="predicted"/>
<accession>A0A929B6K8</accession>
<keyword evidence="2" id="KW-1185">Reference proteome</keyword>
<evidence type="ECO:0000313" key="1">
    <source>
        <dbReference type="EMBL" id="MBE9374162.1"/>
    </source>
</evidence>
<dbReference type="EMBL" id="JADEYC010000009">
    <property type="protein sequence ID" value="MBE9374162.1"/>
    <property type="molecule type" value="Genomic_DNA"/>
</dbReference>
<dbReference type="Proteomes" id="UP000598360">
    <property type="component" value="Unassembled WGS sequence"/>
</dbReference>
<evidence type="ECO:0000313" key="2">
    <source>
        <dbReference type="Proteomes" id="UP000598360"/>
    </source>
</evidence>
<organism evidence="1 2">
    <name type="scientific">Saccharopolyspora montiporae</name>
    <dbReference type="NCBI Taxonomy" id="2781240"/>
    <lineage>
        <taxon>Bacteria</taxon>
        <taxon>Bacillati</taxon>
        <taxon>Actinomycetota</taxon>
        <taxon>Actinomycetes</taxon>
        <taxon>Pseudonocardiales</taxon>
        <taxon>Pseudonocardiaceae</taxon>
        <taxon>Saccharopolyspora</taxon>
    </lineage>
</organism>
<dbReference type="AlphaFoldDB" id="A0A929B6K8"/>
<dbReference type="RefSeq" id="WP_193927590.1">
    <property type="nucleotide sequence ID" value="NZ_JADEYC010000009.1"/>
</dbReference>
<protein>
    <submittedName>
        <fullName evidence="1">Uncharacterized protein</fullName>
    </submittedName>
</protein>
<sequence length="194" mass="20132">MDQLSFFSAEARQPAIGDLAGVLCGPGQAVAFGRGTAARLSVVLDAEWRARSLAGACAERGVQAQVGRSDEGWPLVRTAFRADLTGLAGAWLRGAIKSVPRGFTPDGAALRIWVLAAGRPEPGGYRLELDPHAPGTHGELAGALARCGLAAKPVGARSGQPALRLTGKRRLARLAELVGPVPDGAIERTWPLAC</sequence>
<name>A0A929B6K8_9PSEU</name>
<gene>
    <name evidence="1" type="ORF">IQ251_06845</name>
</gene>
<reference evidence="1" key="1">
    <citation type="submission" date="2020-10" db="EMBL/GenBank/DDBJ databases">
        <title>Diversity and distribution of actinomycetes associated with coral in the coast of Hainan.</title>
        <authorList>
            <person name="Li F."/>
        </authorList>
    </citation>
    <scope>NUCLEOTIDE SEQUENCE</scope>
    <source>
        <strain evidence="1">HNM0983</strain>
    </source>
</reference>